<dbReference type="Pfam" id="PF08213">
    <property type="entry name" value="COX24_C"/>
    <property type="match status" value="1"/>
</dbReference>
<evidence type="ECO:0000256" key="1">
    <source>
        <dbReference type="ARBA" id="ARBA00004173"/>
    </source>
</evidence>
<comment type="similarity">
    <text evidence="3">Belongs to the mitochondrion-specific ribosomal protein mS38 family.</text>
</comment>
<evidence type="ECO:0000256" key="5">
    <source>
        <dbReference type="SAM" id="MobiDB-lite"/>
    </source>
</evidence>
<dbReference type="InParanoid" id="A0A1Q3CXT4"/>
<proteinExistence type="inferred from homology"/>
<organism evidence="7 8">
    <name type="scientific">Cephalotus follicularis</name>
    <name type="common">Albany pitcher plant</name>
    <dbReference type="NCBI Taxonomy" id="3775"/>
    <lineage>
        <taxon>Eukaryota</taxon>
        <taxon>Viridiplantae</taxon>
        <taxon>Streptophyta</taxon>
        <taxon>Embryophyta</taxon>
        <taxon>Tracheophyta</taxon>
        <taxon>Spermatophyta</taxon>
        <taxon>Magnoliopsida</taxon>
        <taxon>eudicotyledons</taxon>
        <taxon>Gunneridae</taxon>
        <taxon>Pentapetalae</taxon>
        <taxon>rosids</taxon>
        <taxon>fabids</taxon>
        <taxon>Oxalidales</taxon>
        <taxon>Cephalotaceae</taxon>
        <taxon>Cephalotus</taxon>
    </lineage>
</organism>
<feature type="domain" description="Ribosomal protein mS38 C-terminal" evidence="6">
    <location>
        <begin position="107"/>
        <end position="134"/>
    </location>
</feature>
<gene>
    <name evidence="7" type="ORF">CFOL_v3_28474</name>
</gene>
<evidence type="ECO:0000313" key="7">
    <source>
        <dbReference type="EMBL" id="GAV85034.1"/>
    </source>
</evidence>
<evidence type="ECO:0000256" key="2">
    <source>
        <dbReference type="ARBA" id="ARBA00023128"/>
    </source>
</evidence>
<name>A0A1Q3CXT4_CEPFO</name>
<protein>
    <recommendedName>
        <fullName evidence="4">Small ribosomal subunit protein mS38</fullName>
    </recommendedName>
</protein>
<dbReference type="SMART" id="SM01155">
    <property type="entry name" value="DUF1713"/>
    <property type="match status" value="1"/>
</dbReference>
<evidence type="ECO:0000259" key="6">
    <source>
        <dbReference type="SMART" id="SM01155"/>
    </source>
</evidence>
<evidence type="ECO:0000256" key="3">
    <source>
        <dbReference type="ARBA" id="ARBA00035647"/>
    </source>
</evidence>
<dbReference type="GO" id="GO:0005739">
    <property type="term" value="C:mitochondrion"/>
    <property type="evidence" value="ECO:0007669"/>
    <property type="project" value="UniProtKB-SubCell"/>
</dbReference>
<feature type="region of interest" description="Disordered" evidence="5">
    <location>
        <begin position="115"/>
        <end position="135"/>
    </location>
</feature>
<evidence type="ECO:0000256" key="4">
    <source>
        <dbReference type="ARBA" id="ARBA00035682"/>
    </source>
</evidence>
<evidence type="ECO:0000313" key="8">
    <source>
        <dbReference type="Proteomes" id="UP000187406"/>
    </source>
</evidence>
<keyword evidence="8" id="KW-1185">Reference proteome</keyword>
<comment type="caution">
    <text evidence="7">The sequence shown here is derived from an EMBL/GenBank/DDBJ whole genome shotgun (WGS) entry which is preliminary data.</text>
</comment>
<dbReference type="OrthoDB" id="1932216at2759"/>
<comment type="subcellular location">
    <subcellularLocation>
        <location evidence="1">Mitochondrion</location>
    </subcellularLocation>
</comment>
<accession>A0A1Q3CXT4</accession>
<reference evidence="8" key="1">
    <citation type="submission" date="2016-04" db="EMBL/GenBank/DDBJ databases">
        <title>Cephalotus genome sequencing.</title>
        <authorList>
            <person name="Fukushima K."/>
            <person name="Hasebe M."/>
            <person name="Fang X."/>
        </authorList>
    </citation>
    <scope>NUCLEOTIDE SEQUENCE [LARGE SCALE GENOMIC DNA]</scope>
    <source>
        <strain evidence="8">cv. St1</strain>
    </source>
</reference>
<dbReference type="PANTHER" id="PTHR32035:SF3">
    <property type="entry name" value="SMALL RIBOSOMAL SUBUNIT PROTEIN MS38"/>
    <property type="match status" value="1"/>
</dbReference>
<sequence length="135" mass="15367">MASTLQKLLKRSPSPPTRILTALTNPQSQILTKSFNFHNHVEPQNDHFFCTKFTPFLGSNKNDNLTNLKSSTFYPIFPFGYFLDPISSAGSTQCVSNDDASVGVGIWADSVKKKRKKKMNKHKYKKLRKRLSRQS</sequence>
<dbReference type="PANTHER" id="PTHR32035">
    <property type="entry name" value="AURORA KINASE A-INTERACTING PROTEIN"/>
    <property type="match status" value="1"/>
</dbReference>
<dbReference type="FunCoup" id="A0A1Q3CXT4">
    <property type="interactions" value="601"/>
</dbReference>
<dbReference type="EMBL" id="BDDD01003427">
    <property type="protein sequence ID" value="GAV85034.1"/>
    <property type="molecule type" value="Genomic_DNA"/>
</dbReference>
<dbReference type="InterPro" id="IPR013177">
    <property type="entry name" value="Ribosomal_mS38_C"/>
</dbReference>
<dbReference type="Proteomes" id="UP000187406">
    <property type="component" value="Unassembled WGS sequence"/>
</dbReference>
<dbReference type="AlphaFoldDB" id="A0A1Q3CXT4"/>
<keyword evidence="2" id="KW-0496">Mitochondrion</keyword>